<comment type="catalytic activity">
    <reaction evidence="8">
        <text>2 R'C(R)SH + O2 = R'C(R)S-S(R)CR' + H2O2</text>
        <dbReference type="Rhea" id="RHEA:17357"/>
        <dbReference type="ChEBI" id="CHEBI:15379"/>
        <dbReference type="ChEBI" id="CHEBI:16240"/>
        <dbReference type="ChEBI" id="CHEBI:16520"/>
        <dbReference type="ChEBI" id="CHEBI:17412"/>
        <dbReference type="EC" id="1.8.3.2"/>
    </reaction>
</comment>
<keyword evidence="6" id="KW-0496">Mitochondrion</keyword>
<keyword evidence="3 8" id="KW-0285">Flavoprotein</keyword>
<reference evidence="11" key="1">
    <citation type="journal article" date="2020" name="Stud. Mycol.">
        <title>101 Dothideomycetes genomes: a test case for predicting lifestyles and emergence of pathogens.</title>
        <authorList>
            <person name="Haridas S."/>
            <person name="Albert R."/>
            <person name="Binder M."/>
            <person name="Bloem J."/>
            <person name="Labutti K."/>
            <person name="Salamov A."/>
            <person name="Andreopoulos B."/>
            <person name="Baker S."/>
            <person name="Barry K."/>
            <person name="Bills G."/>
            <person name="Bluhm B."/>
            <person name="Cannon C."/>
            <person name="Castanera R."/>
            <person name="Culley D."/>
            <person name="Daum C."/>
            <person name="Ezra D."/>
            <person name="Gonzalez J."/>
            <person name="Henrissat B."/>
            <person name="Kuo A."/>
            <person name="Liang C."/>
            <person name="Lipzen A."/>
            <person name="Lutzoni F."/>
            <person name="Magnuson J."/>
            <person name="Mondo S."/>
            <person name="Nolan M."/>
            <person name="Ohm R."/>
            <person name="Pangilinan J."/>
            <person name="Park H.-J."/>
            <person name="Ramirez L."/>
            <person name="Alfaro M."/>
            <person name="Sun H."/>
            <person name="Tritt A."/>
            <person name="Yoshinaga Y."/>
            <person name="Zwiers L.-H."/>
            <person name="Turgeon B."/>
            <person name="Goodwin S."/>
            <person name="Spatafora J."/>
            <person name="Crous P."/>
            <person name="Grigoriev I."/>
        </authorList>
    </citation>
    <scope>NUCLEOTIDE SEQUENCE</scope>
    <source>
        <strain evidence="11">CBS 133067</strain>
    </source>
</reference>
<evidence type="ECO:0000256" key="5">
    <source>
        <dbReference type="ARBA" id="ARBA00023002"/>
    </source>
</evidence>
<gene>
    <name evidence="11" type="ORF">NA57DRAFT_34473</name>
</gene>
<dbReference type="PROSITE" id="PS51324">
    <property type="entry name" value="ERV_ALR"/>
    <property type="match status" value="1"/>
</dbReference>
<dbReference type="SUPFAM" id="SSF69000">
    <property type="entry name" value="FAD-dependent thiol oxidase"/>
    <property type="match status" value="1"/>
</dbReference>
<dbReference type="Proteomes" id="UP000799772">
    <property type="component" value="Unassembled WGS sequence"/>
</dbReference>
<keyword evidence="5 8" id="KW-0560">Oxidoreductase</keyword>
<evidence type="ECO:0000256" key="2">
    <source>
        <dbReference type="ARBA" id="ARBA00004569"/>
    </source>
</evidence>
<feature type="compositionally biased region" description="Low complexity" evidence="9">
    <location>
        <begin position="53"/>
        <end position="69"/>
    </location>
</feature>
<dbReference type="FunFam" id="4.10.320.60:FF:000002">
    <property type="entry name" value="Sulfhydryl oxidase"/>
    <property type="match status" value="1"/>
</dbReference>
<sequence length="187" mass="21025">MPAQPLDAEKQQNEALDTVPKKLPRGVVLGPDGKPCRSCTSFASWAAMTKRQPSNISSTTPPASAAASLSPPPNCPPDVDELGRSSWNLLHTITANYPVSPSPQQQHDARSFISSFSRLYPCWVCAEDFQQWMKDERNAPRVSSRQEFGRWMCEAHNEVNVKLGKESFNCDRWEERWRTGWKDGSCD</sequence>
<evidence type="ECO:0000256" key="9">
    <source>
        <dbReference type="SAM" id="MobiDB-lite"/>
    </source>
</evidence>
<evidence type="ECO:0000313" key="11">
    <source>
        <dbReference type="EMBL" id="KAF2102334.1"/>
    </source>
</evidence>
<evidence type="ECO:0000256" key="7">
    <source>
        <dbReference type="ARBA" id="ARBA00023157"/>
    </source>
</evidence>
<dbReference type="InterPro" id="IPR017905">
    <property type="entry name" value="ERV/ALR_sulphydryl_oxidase"/>
</dbReference>
<evidence type="ECO:0000313" key="12">
    <source>
        <dbReference type="Proteomes" id="UP000799772"/>
    </source>
</evidence>
<dbReference type="GO" id="GO:0050660">
    <property type="term" value="F:flavin adenine dinucleotide binding"/>
    <property type="evidence" value="ECO:0007669"/>
    <property type="project" value="TreeGrafter"/>
</dbReference>
<dbReference type="Gene3D" id="1.20.120.310">
    <property type="entry name" value="ERV/ALR sulfhydryl oxidase domain"/>
    <property type="match status" value="1"/>
</dbReference>
<feature type="domain" description="ERV/ALR sulfhydryl oxidase" evidence="10">
    <location>
        <begin position="75"/>
        <end position="177"/>
    </location>
</feature>
<dbReference type="PANTHER" id="PTHR12645:SF0">
    <property type="entry name" value="FAD-LINKED SULFHYDRYL OXIDASE ALR"/>
    <property type="match status" value="1"/>
</dbReference>
<comment type="cofactor">
    <cofactor evidence="1 8">
        <name>FAD</name>
        <dbReference type="ChEBI" id="CHEBI:57692"/>
    </cofactor>
</comment>
<dbReference type="InterPro" id="IPR036774">
    <property type="entry name" value="ERV/ALR_sulphydryl_oxid_sf"/>
</dbReference>
<dbReference type="OrthoDB" id="17199at2759"/>
<keyword evidence="4 8" id="KW-0274">FAD</keyword>
<dbReference type="Gene3D" id="4.10.320.60">
    <property type="match status" value="1"/>
</dbReference>
<protein>
    <recommendedName>
        <fullName evidence="8">Sulfhydryl oxidase</fullName>
        <ecNumber evidence="8">1.8.3.2</ecNumber>
    </recommendedName>
</protein>
<evidence type="ECO:0000259" key="10">
    <source>
        <dbReference type="PROSITE" id="PS51324"/>
    </source>
</evidence>
<evidence type="ECO:0000256" key="3">
    <source>
        <dbReference type="ARBA" id="ARBA00022630"/>
    </source>
</evidence>
<dbReference type="PANTHER" id="PTHR12645">
    <property type="entry name" value="ALR/ERV"/>
    <property type="match status" value="1"/>
</dbReference>
<dbReference type="GO" id="GO:0016971">
    <property type="term" value="F:flavin-dependent sulfhydryl oxidase activity"/>
    <property type="evidence" value="ECO:0007669"/>
    <property type="project" value="InterPro"/>
</dbReference>
<dbReference type="EC" id="1.8.3.2" evidence="8"/>
<comment type="caution">
    <text evidence="11">The sequence shown here is derived from an EMBL/GenBank/DDBJ whole genome shotgun (WGS) entry which is preliminary data.</text>
</comment>
<comment type="subcellular location">
    <subcellularLocation>
        <location evidence="2">Mitochondrion intermembrane space</location>
    </subcellularLocation>
</comment>
<dbReference type="FunFam" id="1.20.120.310:FF:000003">
    <property type="entry name" value="Sulfhydryl oxidase"/>
    <property type="match status" value="1"/>
</dbReference>
<evidence type="ECO:0000256" key="8">
    <source>
        <dbReference type="RuleBase" id="RU371123"/>
    </source>
</evidence>
<feature type="region of interest" description="Disordered" evidence="9">
    <location>
        <begin position="1"/>
        <end position="32"/>
    </location>
</feature>
<dbReference type="GO" id="GO:0005758">
    <property type="term" value="C:mitochondrial intermembrane space"/>
    <property type="evidence" value="ECO:0007669"/>
    <property type="project" value="UniProtKB-SubCell"/>
</dbReference>
<dbReference type="Pfam" id="PF04777">
    <property type="entry name" value="Evr1_Alr"/>
    <property type="match status" value="1"/>
</dbReference>
<dbReference type="AlphaFoldDB" id="A0A9P4IMU8"/>
<keyword evidence="12" id="KW-1185">Reference proteome</keyword>
<organism evidence="11 12">
    <name type="scientific">Rhizodiscina lignyota</name>
    <dbReference type="NCBI Taxonomy" id="1504668"/>
    <lineage>
        <taxon>Eukaryota</taxon>
        <taxon>Fungi</taxon>
        <taxon>Dikarya</taxon>
        <taxon>Ascomycota</taxon>
        <taxon>Pezizomycotina</taxon>
        <taxon>Dothideomycetes</taxon>
        <taxon>Pleosporomycetidae</taxon>
        <taxon>Aulographales</taxon>
        <taxon>Rhizodiscinaceae</taxon>
        <taxon>Rhizodiscina</taxon>
    </lineage>
</organism>
<name>A0A9P4IMU8_9PEZI</name>
<dbReference type="EMBL" id="ML978123">
    <property type="protein sequence ID" value="KAF2102334.1"/>
    <property type="molecule type" value="Genomic_DNA"/>
</dbReference>
<keyword evidence="7" id="KW-1015">Disulfide bond</keyword>
<evidence type="ECO:0000256" key="1">
    <source>
        <dbReference type="ARBA" id="ARBA00001974"/>
    </source>
</evidence>
<evidence type="ECO:0000256" key="6">
    <source>
        <dbReference type="ARBA" id="ARBA00023128"/>
    </source>
</evidence>
<evidence type="ECO:0000256" key="4">
    <source>
        <dbReference type="ARBA" id="ARBA00022827"/>
    </source>
</evidence>
<proteinExistence type="predicted"/>
<dbReference type="InterPro" id="IPR039799">
    <property type="entry name" value="ALR/ERV"/>
</dbReference>
<accession>A0A9P4IMU8</accession>
<feature type="region of interest" description="Disordered" evidence="9">
    <location>
        <begin position="52"/>
        <end position="81"/>
    </location>
</feature>